<accession>A0A9P6F938</accession>
<reference evidence="10" key="1">
    <citation type="journal article" date="2020" name="Fungal Divers.">
        <title>Resolving the Mortierellaceae phylogeny through synthesis of multi-gene phylogenetics and phylogenomics.</title>
        <authorList>
            <person name="Vandepol N."/>
            <person name="Liber J."/>
            <person name="Desiro A."/>
            <person name="Na H."/>
            <person name="Kennedy M."/>
            <person name="Barry K."/>
            <person name="Grigoriev I.V."/>
            <person name="Miller A.N."/>
            <person name="O'Donnell K."/>
            <person name="Stajich J.E."/>
            <person name="Bonito G."/>
        </authorList>
    </citation>
    <scope>NUCLEOTIDE SEQUENCE</scope>
    <source>
        <strain evidence="10">NRRL 2591</strain>
    </source>
</reference>
<dbReference type="Proteomes" id="UP000723463">
    <property type="component" value="Unassembled WGS sequence"/>
</dbReference>
<comment type="similarity">
    <text evidence="2">Belongs to the peptidase M13 family.</text>
</comment>
<evidence type="ECO:0000256" key="3">
    <source>
        <dbReference type="ARBA" id="ARBA00022670"/>
    </source>
</evidence>
<comment type="cofactor">
    <cofactor evidence="1">
        <name>Zn(2+)</name>
        <dbReference type="ChEBI" id="CHEBI:29105"/>
    </cofactor>
</comment>
<keyword evidence="5" id="KW-0378">Hydrolase</keyword>
<feature type="domain" description="Peptidase M13 C-terminal" evidence="8">
    <location>
        <begin position="564"/>
        <end position="776"/>
    </location>
</feature>
<dbReference type="PANTHER" id="PTHR11733:SF167">
    <property type="entry name" value="FI17812P1-RELATED"/>
    <property type="match status" value="1"/>
</dbReference>
<dbReference type="PANTHER" id="PTHR11733">
    <property type="entry name" value="ZINC METALLOPROTEASE FAMILY M13 NEPRILYSIN-RELATED"/>
    <property type="match status" value="1"/>
</dbReference>
<keyword evidence="4" id="KW-0479">Metal-binding</keyword>
<dbReference type="InterPro" id="IPR018497">
    <property type="entry name" value="Peptidase_M13_C"/>
</dbReference>
<dbReference type="SUPFAM" id="SSF55486">
    <property type="entry name" value="Metalloproteases ('zincins'), catalytic domain"/>
    <property type="match status" value="1"/>
</dbReference>
<organism evidence="10 11">
    <name type="scientific">Mortierella hygrophila</name>
    <dbReference type="NCBI Taxonomy" id="979708"/>
    <lineage>
        <taxon>Eukaryota</taxon>
        <taxon>Fungi</taxon>
        <taxon>Fungi incertae sedis</taxon>
        <taxon>Mucoromycota</taxon>
        <taxon>Mortierellomycotina</taxon>
        <taxon>Mortierellomycetes</taxon>
        <taxon>Mortierellales</taxon>
        <taxon>Mortierellaceae</taxon>
        <taxon>Mortierella</taxon>
    </lineage>
</organism>
<gene>
    <name evidence="10" type="ORF">EC957_011073</name>
</gene>
<dbReference type="AlphaFoldDB" id="A0A9P6F938"/>
<dbReference type="Gene3D" id="1.10.1380.10">
    <property type="entry name" value="Neutral endopeptidase , domain2"/>
    <property type="match status" value="1"/>
</dbReference>
<dbReference type="PRINTS" id="PR00786">
    <property type="entry name" value="NEPRILYSIN"/>
</dbReference>
<dbReference type="PROSITE" id="PS51885">
    <property type="entry name" value="NEPRILYSIN"/>
    <property type="match status" value="1"/>
</dbReference>
<evidence type="ECO:0000259" key="8">
    <source>
        <dbReference type="Pfam" id="PF01431"/>
    </source>
</evidence>
<dbReference type="GO" id="GO:0004222">
    <property type="term" value="F:metalloendopeptidase activity"/>
    <property type="evidence" value="ECO:0007669"/>
    <property type="project" value="InterPro"/>
</dbReference>
<dbReference type="Pfam" id="PF05649">
    <property type="entry name" value="Peptidase_M13_N"/>
    <property type="match status" value="1"/>
</dbReference>
<dbReference type="InterPro" id="IPR042089">
    <property type="entry name" value="Peptidase_M13_dom_2"/>
</dbReference>
<evidence type="ECO:0000313" key="11">
    <source>
        <dbReference type="Proteomes" id="UP000723463"/>
    </source>
</evidence>
<dbReference type="Gene3D" id="3.40.390.10">
    <property type="entry name" value="Collagenase (Catalytic Domain)"/>
    <property type="match status" value="1"/>
</dbReference>
<comment type="caution">
    <text evidence="10">The sequence shown here is derived from an EMBL/GenBank/DDBJ whole genome shotgun (WGS) entry which is preliminary data.</text>
</comment>
<sequence length="778" mass="86687">MYLNDATLLTMTKMRTAVHLDARNALSIVARTGVVCAALDKRAPAIESPLLDNQATCTTLQCHITAEEILSDMNPEVDPCQEFSQFSCGGFMDKQEIPVDQATTDYFNILNNENNEAIRAIVDSSLSKPPPPPSDTITKNEADASQANLQKLQDLYSACMDEDALVKVGRQPIFDQLQAILASFLPSTTATATKGIDTPDNKEVLTKALAQLLKQGLAGFVDIAVITDLVEPLIHTLNLKESGLGLPSKGYYKDIKIVQIYEDTIAQMFQIILGDEDVAAGGQPFVGTDVKQEWKDAAKDVVGFETQLAAIGTELIDQYDPIKANNPHTVAQLSDLVPSIDWTLLLAEILPQGVTNTRPIVVQSPLYLTQLWIILQTTTLSTLRHYITWVAIKGLGSNLGLPYRRPLQFLKAAIAGTSPDLQPIRWRECVTVVNTNLGDMSGHFFVQEFFKGNSRQSVISIINSLLQTYAQTFPTLSWLDEPTRAGAVQKIDAMQKLIGYTTDGPNVASSISLQSYYSNMTISKSDHFGNQLRYAVWDKTREKSQLDQPVNQKKMRDPPQTVDAFYDGQSNHIIFPAGILQPPFFHVDNPEYLNYGTMGVAAGHEITHGFDNLGKNYDYTGRVKNWWTNATEKAFSEKSQCFVNQYGNFSIKGPDGKDYNVNGQLTLAEDIADNGGLKQSYRTWQSRFQSDPSGAMYKNFKLPGLEKYTPDQLFFISFGRLWCSKERPEWLLQLIRSNGHPPWRFRANGAVQNSVEFSRAFKCPENSPMNHVNKCTLW</sequence>
<keyword evidence="6" id="KW-0862">Zinc</keyword>
<dbReference type="GO" id="GO:0046872">
    <property type="term" value="F:metal ion binding"/>
    <property type="evidence" value="ECO:0007669"/>
    <property type="project" value="UniProtKB-KW"/>
</dbReference>
<evidence type="ECO:0008006" key="12">
    <source>
        <dbReference type="Google" id="ProtNLM"/>
    </source>
</evidence>
<dbReference type="CDD" id="cd08662">
    <property type="entry name" value="M13"/>
    <property type="match status" value="1"/>
</dbReference>
<dbReference type="GO" id="GO:0005886">
    <property type="term" value="C:plasma membrane"/>
    <property type="evidence" value="ECO:0007669"/>
    <property type="project" value="TreeGrafter"/>
</dbReference>
<evidence type="ECO:0000313" key="10">
    <source>
        <dbReference type="EMBL" id="KAF9545319.1"/>
    </source>
</evidence>
<evidence type="ECO:0000256" key="5">
    <source>
        <dbReference type="ARBA" id="ARBA00022801"/>
    </source>
</evidence>
<name>A0A9P6F938_9FUNG</name>
<dbReference type="InterPro" id="IPR024079">
    <property type="entry name" value="MetalloPept_cat_dom_sf"/>
</dbReference>
<evidence type="ECO:0000256" key="2">
    <source>
        <dbReference type="ARBA" id="ARBA00007357"/>
    </source>
</evidence>
<dbReference type="InterPro" id="IPR000718">
    <property type="entry name" value="Peptidase_M13"/>
</dbReference>
<proteinExistence type="inferred from homology"/>
<feature type="domain" description="Peptidase M13 N-terminal" evidence="9">
    <location>
        <begin position="79"/>
        <end position="500"/>
    </location>
</feature>
<evidence type="ECO:0000256" key="7">
    <source>
        <dbReference type="ARBA" id="ARBA00023049"/>
    </source>
</evidence>
<protein>
    <recommendedName>
        <fullName evidence="12">Endothelin-converting enzyme 1</fullName>
    </recommendedName>
</protein>
<evidence type="ECO:0000256" key="6">
    <source>
        <dbReference type="ARBA" id="ARBA00022833"/>
    </source>
</evidence>
<keyword evidence="11" id="KW-1185">Reference proteome</keyword>
<keyword evidence="3" id="KW-0645">Protease</keyword>
<dbReference type="InterPro" id="IPR008753">
    <property type="entry name" value="Peptidase_M13_N"/>
</dbReference>
<evidence type="ECO:0000256" key="1">
    <source>
        <dbReference type="ARBA" id="ARBA00001947"/>
    </source>
</evidence>
<dbReference type="Pfam" id="PF01431">
    <property type="entry name" value="Peptidase_M13"/>
    <property type="match status" value="1"/>
</dbReference>
<evidence type="ECO:0000256" key="4">
    <source>
        <dbReference type="ARBA" id="ARBA00022723"/>
    </source>
</evidence>
<evidence type="ECO:0000259" key="9">
    <source>
        <dbReference type="Pfam" id="PF05649"/>
    </source>
</evidence>
<keyword evidence="7" id="KW-0482">Metalloprotease</keyword>
<dbReference type="GO" id="GO:0016485">
    <property type="term" value="P:protein processing"/>
    <property type="evidence" value="ECO:0007669"/>
    <property type="project" value="TreeGrafter"/>
</dbReference>
<dbReference type="EMBL" id="JAAAXW010000074">
    <property type="protein sequence ID" value="KAF9545319.1"/>
    <property type="molecule type" value="Genomic_DNA"/>
</dbReference>